<feature type="compositionally biased region" description="Acidic residues" evidence="1">
    <location>
        <begin position="19"/>
        <end position="31"/>
    </location>
</feature>
<evidence type="ECO:0000259" key="2">
    <source>
        <dbReference type="Pfam" id="PF20411"/>
    </source>
</evidence>
<dbReference type="OrthoDB" id="3176940at2759"/>
<dbReference type="AlphaFoldDB" id="A0A9W8K3D0"/>
<reference evidence="3" key="1">
    <citation type="submission" date="2022-07" db="EMBL/GenBank/DDBJ databases">
        <title>Genome Sequence of Agrocybe chaxingu.</title>
        <authorList>
            <person name="Buettner E."/>
        </authorList>
    </citation>
    <scope>NUCLEOTIDE SEQUENCE</scope>
    <source>
        <strain evidence="3">MP-N11</strain>
    </source>
</reference>
<evidence type="ECO:0000313" key="4">
    <source>
        <dbReference type="Proteomes" id="UP001148786"/>
    </source>
</evidence>
<accession>A0A9W8K3D0</accession>
<proteinExistence type="predicted"/>
<sequence length="443" mass="50775">MVKQEDTKDKVVLVKDEPEDDVIILDNDSDTDSSSPGTPKRETSPEVEIVSMSLKPEPDDEVIILDSPKRPVKKQRLTMEIILPTMAQLIAQRKKQAAKVEENTIKGMKLMKGKKIKKFENMQFSLDTVNDRLKLVNAVVPYEVLLDKGIQEFTVSRDFMSSVYGGSMQATCPKISDTRFRAHGYNMFTYLHEEYHPHAPRFAGGPGLFLCTAGGEDWGGLQRVFTRILSNRWQYMGQYEIKSAKSLTPEEWRQQDQKVRQTWGNEICRQRWGSSVCARILGRRELGRNPTNKEMDEIYESGRYKRITPQEVLAAYDSGEERLGVWTMKCVDYDTEFQLELYERFPAWVPAPRKPRKKKGDTEGESKGKKSVKKEKTKAAAGLTAVSKKRKRDELSDSESDLTELESEDEPEHRVEEGEMEDGEPLEELLYKSKGTRSRPICL</sequence>
<dbReference type="Proteomes" id="UP001148786">
    <property type="component" value="Unassembled WGS sequence"/>
</dbReference>
<feature type="domain" description="DUF6697" evidence="2">
    <location>
        <begin position="154"/>
        <end position="343"/>
    </location>
</feature>
<gene>
    <name evidence="3" type="ORF">NLJ89_g2990</name>
</gene>
<feature type="compositionally biased region" description="Acidic residues" evidence="1">
    <location>
        <begin position="418"/>
        <end position="427"/>
    </location>
</feature>
<name>A0A9W8K3D0_9AGAR</name>
<protein>
    <recommendedName>
        <fullName evidence="2">DUF6697 domain-containing protein</fullName>
    </recommendedName>
</protein>
<evidence type="ECO:0000313" key="3">
    <source>
        <dbReference type="EMBL" id="KAJ3513373.1"/>
    </source>
</evidence>
<dbReference type="Pfam" id="PF20411">
    <property type="entry name" value="DUF6697"/>
    <property type="match status" value="1"/>
</dbReference>
<dbReference type="EMBL" id="JANKHO010000202">
    <property type="protein sequence ID" value="KAJ3513373.1"/>
    <property type="molecule type" value="Genomic_DNA"/>
</dbReference>
<evidence type="ECO:0000256" key="1">
    <source>
        <dbReference type="SAM" id="MobiDB-lite"/>
    </source>
</evidence>
<organism evidence="3 4">
    <name type="scientific">Agrocybe chaxingu</name>
    <dbReference type="NCBI Taxonomy" id="84603"/>
    <lineage>
        <taxon>Eukaryota</taxon>
        <taxon>Fungi</taxon>
        <taxon>Dikarya</taxon>
        <taxon>Basidiomycota</taxon>
        <taxon>Agaricomycotina</taxon>
        <taxon>Agaricomycetes</taxon>
        <taxon>Agaricomycetidae</taxon>
        <taxon>Agaricales</taxon>
        <taxon>Agaricineae</taxon>
        <taxon>Strophariaceae</taxon>
        <taxon>Agrocybe</taxon>
    </lineage>
</organism>
<feature type="region of interest" description="Disordered" evidence="1">
    <location>
        <begin position="351"/>
        <end position="443"/>
    </location>
</feature>
<dbReference type="InterPro" id="IPR046520">
    <property type="entry name" value="DUF6697"/>
</dbReference>
<feature type="region of interest" description="Disordered" evidence="1">
    <location>
        <begin position="19"/>
        <end position="47"/>
    </location>
</feature>
<comment type="caution">
    <text evidence="3">The sequence shown here is derived from an EMBL/GenBank/DDBJ whole genome shotgun (WGS) entry which is preliminary data.</text>
</comment>
<keyword evidence="4" id="KW-1185">Reference proteome</keyword>
<feature type="compositionally biased region" description="Acidic residues" evidence="1">
    <location>
        <begin position="396"/>
        <end position="410"/>
    </location>
</feature>